<feature type="binding site" evidence="11">
    <location>
        <position position="121"/>
    </location>
    <ligand>
        <name>S-adenosyl-L-methionine</name>
        <dbReference type="ChEBI" id="CHEBI:59789"/>
    </ligand>
</feature>
<dbReference type="EC" id="4.1.99.22" evidence="11"/>
<dbReference type="GO" id="GO:0061799">
    <property type="term" value="F:cyclic pyranopterin monophosphate synthase activity"/>
    <property type="evidence" value="ECO:0007669"/>
    <property type="project" value="TreeGrafter"/>
</dbReference>
<feature type="binding site" evidence="11">
    <location>
        <position position="36"/>
    </location>
    <ligand>
        <name>[4Fe-4S] cluster</name>
        <dbReference type="ChEBI" id="CHEBI:49883"/>
        <label>1</label>
        <note>4Fe-4S-S-AdoMet</note>
    </ligand>
</feature>
<dbReference type="InterPro" id="IPR010505">
    <property type="entry name" value="MoaA_twitch"/>
</dbReference>
<dbReference type="InterPro" id="IPR058240">
    <property type="entry name" value="rSAM_sf"/>
</dbReference>
<accession>A0A7Z7FC74</accession>
<evidence type="ECO:0000259" key="12">
    <source>
        <dbReference type="PROSITE" id="PS51918"/>
    </source>
</evidence>
<feature type="binding site" evidence="11">
    <location>
        <position position="269"/>
    </location>
    <ligand>
        <name>[4Fe-4S] cluster</name>
        <dbReference type="ChEBI" id="CHEBI:49883"/>
        <label>2</label>
        <note>4Fe-4S-substrate</note>
    </ligand>
</feature>
<dbReference type="NCBIfam" id="NF001199">
    <property type="entry name" value="PRK00164.2-1"/>
    <property type="match status" value="1"/>
</dbReference>
<feature type="binding site" evidence="11">
    <location>
        <position position="29"/>
    </location>
    <ligand>
        <name>[4Fe-4S] cluster</name>
        <dbReference type="ChEBI" id="CHEBI:49883"/>
        <label>1</label>
        <note>4Fe-4S-S-AdoMet</note>
    </ligand>
</feature>
<dbReference type="GO" id="GO:0051539">
    <property type="term" value="F:4 iron, 4 sulfur cluster binding"/>
    <property type="evidence" value="ECO:0007669"/>
    <property type="project" value="UniProtKB-UniRule"/>
</dbReference>
<comment type="caution">
    <text evidence="13">The sequence shown here is derived from an EMBL/GenBank/DDBJ whole genome shotgun (WGS) entry which is preliminary data.</text>
</comment>
<dbReference type="SFLD" id="SFLDG01383">
    <property type="entry name" value="cyclic_pyranopterin_phosphate"/>
    <property type="match status" value="1"/>
</dbReference>
<evidence type="ECO:0000256" key="11">
    <source>
        <dbReference type="HAMAP-Rule" id="MF_01225"/>
    </source>
</evidence>
<dbReference type="SFLD" id="SFLDG01386">
    <property type="entry name" value="main_SPASM_domain-containing"/>
    <property type="match status" value="1"/>
</dbReference>
<keyword evidence="8 11" id="KW-0501">Molybdenum cofactor biosynthesis</keyword>
<dbReference type="GO" id="GO:0005525">
    <property type="term" value="F:GTP binding"/>
    <property type="evidence" value="ECO:0007669"/>
    <property type="project" value="UniProtKB-UniRule"/>
</dbReference>
<dbReference type="SFLD" id="SFLDG01067">
    <property type="entry name" value="SPASM/twitch_domain_containing"/>
    <property type="match status" value="1"/>
</dbReference>
<dbReference type="NCBIfam" id="TIGR02668">
    <property type="entry name" value="moaA_archaeal"/>
    <property type="match status" value="1"/>
</dbReference>
<dbReference type="GO" id="GO:0006777">
    <property type="term" value="P:Mo-molybdopterin cofactor biosynthetic process"/>
    <property type="evidence" value="ECO:0007669"/>
    <property type="project" value="UniProtKB-UniRule"/>
</dbReference>
<comment type="pathway">
    <text evidence="11">Cofactor biosynthesis; molybdopterin biosynthesis.</text>
</comment>
<evidence type="ECO:0000256" key="9">
    <source>
        <dbReference type="ARBA" id="ARBA00023239"/>
    </source>
</evidence>
<feature type="domain" description="Radical SAM core" evidence="12">
    <location>
        <begin position="13"/>
        <end position="238"/>
    </location>
</feature>
<comment type="cofactor">
    <cofactor evidence="11">
        <name>[4Fe-4S] cluster</name>
        <dbReference type="ChEBI" id="CHEBI:49883"/>
    </cofactor>
    <text evidence="11">Binds 2 [4Fe-4S] clusters. Binds 1 [4Fe-4S] cluster coordinated with 3 cysteines and an exchangeable S-adenosyl-L-methionine and 1 [4Fe-4S] cluster coordinated with 3 cysteines and the GTP-derived substrate.</text>
</comment>
<evidence type="ECO:0000313" key="13">
    <source>
        <dbReference type="EMBL" id="SDF56769.1"/>
    </source>
</evidence>
<dbReference type="Gene3D" id="3.20.20.70">
    <property type="entry name" value="Aldolase class I"/>
    <property type="match status" value="1"/>
</dbReference>
<proteinExistence type="inferred from homology"/>
<dbReference type="GO" id="GO:0046872">
    <property type="term" value="F:metal ion binding"/>
    <property type="evidence" value="ECO:0007669"/>
    <property type="project" value="UniProtKB-KW"/>
</dbReference>
<dbReference type="UniPathway" id="UPA00344"/>
<dbReference type="GO" id="GO:0061798">
    <property type="term" value="F:GTP 3',8'-cyclase activity"/>
    <property type="evidence" value="ECO:0007669"/>
    <property type="project" value="UniProtKB-UniRule"/>
</dbReference>
<dbReference type="InterPro" id="IPR040064">
    <property type="entry name" value="MoaA-like"/>
</dbReference>
<organism evidence="13 14">
    <name type="scientific">Methanolobus vulcani</name>
    <dbReference type="NCBI Taxonomy" id="38026"/>
    <lineage>
        <taxon>Archaea</taxon>
        <taxon>Methanobacteriati</taxon>
        <taxon>Methanobacteriota</taxon>
        <taxon>Stenosarchaea group</taxon>
        <taxon>Methanomicrobia</taxon>
        <taxon>Methanosarcinales</taxon>
        <taxon>Methanosarcinaceae</taxon>
        <taxon>Methanolobus</taxon>
    </lineage>
</organism>
<dbReference type="InterPro" id="IPR000385">
    <property type="entry name" value="MoaA_NifB_PqqE_Fe-S-bd_CS"/>
</dbReference>
<dbReference type="SFLD" id="SFLDS00029">
    <property type="entry name" value="Radical_SAM"/>
    <property type="match status" value="1"/>
</dbReference>
<feature type="binding site" evidence="11">
    <location>
        <position position="22"/>
    </location>
    <ligand>
        <name>GTP</name>
        <dbReference type="ChEBI" id="CHEBI:37565"/>
    </ligand>
</feature>
<evidence type="ECO:0000256" key="2">
    <source>
        <dbReference type="ARBA" id="ARBA00022691"/>
    </source>
</evidence>
<dbReference type="InterPro" id="IPR013485">
    <property type="entry name" value="MoaA_arc"/>
</dbReference>
<feature type="binding site" evidence="11">
    <location>
        <begin position="257"/>
        <end position="259"/>
    </location>
    <ligand>
        <name>GTP</name>
        <dbReference type="ChEBI" id="CHEBI:37565"/>
    </ligand>
</feature>
<dbReference type="SUPFAM" id="SSF102114">
    <property type="entry name" value="Radical SAM enzymes"/>
    <property type="match status" value="1"/>
</dbReference>
<name>A0A7Z7FC74_9EURY</name>
<evidence type="ECO:0000256" key="7">
    <source>
        <dbReference type="ARBA" id="ARBA00023134"/>
    </source>
</evidence>
<dbReference type="PROSITE" id="PS01305">
    <property type="entry name" value="MOAA_NIFB_PQQE"/>
    <property type="match status" value="1"/>
</dbReference>
<evidence type="ECO:0000256" key="4">
    <source>
        <dbReference type="ARBA" id="ARBA00022741"/>
    </source>
</evidence>
<dbReference type="SMART" id="SM00729">
    <property type="entry name" value="Elp3"/>
    <property type="match status" value="1"/>
</dbReference>
<gene>
    <name evidence="11" type="primary">moaA</name>
    <name evidence="13" type="ORF">SAMN04488589_0903</name>
</gene>
<comment type="similarity">
    <text evidence="11">Belongs to the radical SAM superfamily. MoaA family.</text>
</comment>
<keyword evidence="14" id="KW-1185">Reference proteome</keyword>
<keyword evidence="2 11" id="KW-0949">S-adenosyl-L-methionine</keyword>
<dbReference type="HAMAP" id="MF_01225_A">
    <property type="entry name" value="MoaA_A"/>
    <property type="match status" value="1"/>
</dbReference>
<dbReference type="EMBL" id="FNCA01000002">
    <property type="protein sequence ID" value="SDF56769.1"/>
    <property type="molecule type" value="Genomic_DNA"/>
</dbReference>
<dbReference type="InterPro" id="IPR050105">
    <property type="entry name" value="MoCo_biosynth_MoaA/MoaC"/>
</dbReference>
<dbReference type="CDD" id="cd01335">
    <property type="entry name" value="Radical_SAM"/>
    <property type="match status" value="1"/>
</dbReference>
<feature type="binding site" evidence="11">
    <location>
        <position position="35"/>
    </location>
    <ligand>
        <name>S-adenosyl-L-methionine</name>
        <dbReference type="ChEBI" id="CHEBI:59789"/>
    </ligand>
</feature>
<feature type="binding site" evidence="11">
    <location>
        <position position="160"/>
    </location>
    <ligand>
        <name>GTP</name>
        <dbReference type="ChEBI" id="CHEBI:37565"/>
    </ligand>
</feature>
<keyword evidence="1 11" id="KW-0004">4Fe-4S</keyword>
<feature type="binding site" evidence="11">
    <location>
        <position position="73"/>
    </location>
    <ligand>
        <name>S-adenosyl-L-methionine</name>
        <dbReference type="ChEBI" id="CHEBI:59789"/>
    </ligand>
</feature>
<evidence type="ECO:0000256" key="5">
    <source>
        <dbReference type="ARBA" id="ARBA00023004"/>
    </source>
</evidence>
<feature type="binding site" evidence="11">
    <location>
        <position position="255"/>
    </location>
    <ligand>
        <name>[4Fe-4S] cluster</name>
        <dbReference type="ChEBI" id="CHEBI:49883"/>
        <label>2</label>
        <note>4Fe-4S-substrate</note>
    </ligand>
</feature>
<keyword evidence="7 11" id="KW-0342">GTP-binding</keyword>
<keyword evidence="4 11" id="KW-0547">Nucleotide-binding</keyword>
<comment type="catalytic activity">
    <reaction evidence="10 11">
        <text>GTP + AH2 + S-adenosyl-L-methionine = (8S)-3',8-cyclo-7,8-dihydroguanosine 5'-triphosphate + 5'-deoxyadenosine + L-methionine + A + H(+)</text>
        <dbReference type="Rhea" id="RHEA:49576"/>
        <dbReference type="ChEBI" id="CHEBI:13193"/>
        <dbReference type="ChEBI" id="CHEBI:15378"/>
        <dbReference type="ChEBI" id="CHEBI:17319"/>
        <dbReference type="ChEBI" id="CHEBI:17499"/>
        <dbReference type="ChEBI" id="CHEBI:37565"/>
        <dbReference type="ChEBI" id="CHEBI:57844"/>
        <dbReference type="ChEBI" id="CHEBI:59789"/>
        <dbReference type="ChEBI" id="CHEBI:131766"/>
        <dbReference type="EC" id="4.1.99.22"/>
    </reaction>
</comment>
<dbReference type="GO" id="GO:1904047">
    <property type="term" value="F:S-adenosyl-L-methionine binding"/>
    <property type="evidence" value="ECO:0007669"/>
    <property type="project" value="UniProtKB-UniRule"/>
</dbReference>
<dbReference type="PANTHER" id="PTHR22960">
    <property type="entry name" value="MOLYBDOPTERIN COFACTOR SYNTHESIS PROTEIN A"/>
    <property type="match status" value="1"/>
</dbReference>
<evidence type="ECO:0000256" key="10">
    <source>
        <dbReference type="ARBA" id="ARBA00048697"/>
    </source>
</evidence>
<dbReference type="PANTHER" id="PTHR22960:SF0">
    <property type="entry name" value="MOLYBDENUM COFACTOR BIOSYNTHESIS PROTEIN 1"/>
    <property type="match status" value="1"/>
</dbReference>
<keyword evidence="9 11" id="KW-0456">Lyase</keyword>
<protein>
    <recommendedName>
        <fullName evidence="11">Probable GTP 3',8-cyclase</fullName>
        <ecNumber evidence="11">4.1.99.22</ecNumber>
    </recommendedName>
    <alternativeName>
        <fullName evidence="11">Molybdenum cofactor biosynthesis protein A</fullName>
    </alternativeName>
</protein>
<keyword evidence="6 11" id="KW-0411">Iron-sulfur</keyword>
<evidence type="ECO:0000256" key="8">
    <source>
        <dbReference type="ARBA" id="ARBA00023150"/>
    </source>
</evidence>
<keyword evidence="5 11" id="KW-0408">Iron</keyword>
<dbReference type="RefSeq" id="WP_091709037.1">
    <property type="nucleotide sequence ID" value="NZ_FNCA01000002.1"/>
</dbReference>
<evidence type="ECO:0000256" key="1">
    <source>
        <dbReference type="ARBA" id="ARBA00022485"/>
    </source>
</evidence>
<feature type="binding site" evidence="11">
    <location>
        <position position="33"/>
    </location>
    <ligand>
        <name>[4Fe-4S] cluster</name>
        <dbReference type="ChEBI" id="CHEBI:49883"/>
        <label>1</label>
        <note>4Fe-4S-S-AdoMet</note>
    </ligand>
</feature>
<reference evidence="13 14" key="1">
    <citation type="submission" date="2016-10" db="EMBL/GenBank/DDBJ databases">
        <authorList>
            <person name="Varghese N."/>
            <person name="Submissions S."/>
        </authorList>
    </citation>
    <scope>NUCLEOTIDE SEQUENCE [LARGE SCALE GENOMIC DNA]</scope>
    <source>
        <strain evidence="13 14">PL 12/M</strain>
    </source>
</reference>
<keyword evidence="3 11" id="KW-0479">Metal-binding</keyword>
<dbReference type="Pfam" id="PF04055">
    <property type="entry name" value="Radical_SAM"/>
    <property type="match status" value="1"/>
</dbReference>
<dbReference type="OrthoDB" id="6925at2157"/>
<dbReference type="Pfam" id="PF06463">
    <property type="entry name" value="Mob_synth_C"/>
    <property type="match status" value="1"/>
</dbReference>
<dbReference type="InterPro" id="IPR006638">
    <property type="entry name" value="Elp3/MiaA/NifB-like_rSAM"/>
</dbReference>
<dbReference type="PROSITE" id="PS51918">
    <property type="entry name" value="RADICAL_SAM"/>
    <property type="match status" value="1"/>
</dbReference>
<evidence type="ECO:0000256" key="6">
    <source>
        <dbReference type="ARBA" id="ARBA00023014"/>
    </source>
</evidence>
<dbReference type="AlphaFoldDB" id="A0A7Z7FC74"/>
<feature type="binding site" evidence="11">
    <location>
        <position position="69"/>
    </location>
    <ligand>
        <name>GTP</name>
        <dbReference type="ChEBI" id="CHEBI:37565"/>
    </ligand>
</feature>
<sequence>MSSPETTELLTDSYGRTVRSLRMSVTDRCNLNCIYCHNEGHIGHNKEMSVDTIVNIVEVGSRFGINRLKISGGEPLLRKDLEEALMRLPEMRDVSMTTNAVLLKGRASSLKDAGLDRVNISLDTLNPDKYHTITNCGKGIFDKVLDGIHEAVDVGLTPVKLNMVLLKDLNDNEIKDMLEFTREYNGDVILQLIELMDFRDLPQYRINANEVERSLMSVSSDVKVRELHKRKKYIINGAEVEFVRPVDNTEFCANCNRLRVTAGGKLKPCLLVSDNMVDVSEASVEELPDLFRLAVSRRVPFCKS</sequence>
<feature type="binding site" evidence="11">
    <location>
        <position position="97"/>
    </location>
    <ligand>
        <name>GTP</name>
        <dbReference type="ChEBI" id="CHEBI:37565"/>
    </ligand>
</feature>
<dbReference type="Proteomes" id="UP000199259">
    <property type="component" value="Unassembled WGS sequence"/>
</dbReference>
<dbReference type="InterPro" id="IPR007197">
    <property type="entry name" value="rSAM"/>
</dbReference>
<evidence type="ECO:0000256" key="3">
    <source>
        <dbReference type="ARBA" id="ARBA00022723"/>
    </source>
</evidence>
<dbReference type="InterPro" id="IPR013785">
    <property type="entry name" value="Aldolase_TIM"/>
</dbReference>
<feature type="binding site" evidence="11">
    <location>
        <position position="252"/>
    </location>
    <ligand>
        <name>[4Fe-4S] cluster</name>
        <dbReference type="ChEBI" id="CHEBI:49883"/>
        <label>2</label>
        <note>4Fe-4S-substrate</note>
    </ligand>
</feature>
<comment type="function">
    <text evidence="11">Catalyzes the cyclization of GTP to (8S)-3',8-cyclo-7,8-dihydroguanosine 5'-triphosphate.</text>
</comment>
<comment type="caution">
    <text evidence="11">Lacks conserved residue(s) required for the propagation of feature annotation.</text>
</comment>
<evidence type="ECO:0000313" key="14">
    <source>
        <dbReference type="Proteomes" id="UP000199259"/>
    </source>
</evidence>